<evidence type="ECO:0000256" key="1">
    <source>
        <dbReference type="SAM" id="MobiDB-lite"/>
    </source>
</evidence>
<dbReference type="STRING" id="290054.SAMN02745114_00577"/>
<gene>
    <name evidence="4" type="ORF">SAMN02745114_00577</name>
</gene>
<name>A0A1T4KSH6_9FIRM</name>
<feature type="domain" description="Fibronectin type-III" evidence="3">
    <location>
        <begin position="564"/>
        <end position="659"/>
    </location>
</feature>
<dbReference type="InterPro" id="IPR036116">
    <property type="entry name" value="FN3_sf"/>
</dbReference>
<protein>
    <submittedName>
        <fullName evidence="4">Fibronectin type III domain-containing protein</fullName>
    </submittedName>
</protein>
<dbReference type="Proteomes" id="UP000190657">
    <property type="component" value="Unassembled WGS sequence"/>
</dbReference>
<feature type="chain" id="PRO_5038611374" evidence="2">
    <location>
        <begin position="28"/>
        <end position="659"/>
    </location>
</feature>
<dbReference type="Gene3D" id="2.60.40.10">
    <property type="entry name" value="Immunoglobulins"/>
    <property type="match status" value="1"/>
</dbReference>
<dbReference type="EMBL" id="FUWW01000005">
    <property type="protein sequence ID" value="SJZ45277.1"/>
    <property type="molecule type" value="Genomic_DNA"/>
</dbReference>
<evidence type="ECO:0000256" key="2">
    <source>
        <dbReference type="SAM" id="SignalP"/>
    </source>
</evidence>
<feature type="compositionally biased region" description="Low complexity" evidence="1">
    <location>
        <begin position="555"/>
        <end position="567"/>
    </location>
</feature>
<dbReference type="OrthoDB" id="1956884at2"/>
<feature type="compositionally biased region" description="Gly residues" evidence="1">
    <location>
        <begin position="511"/>
        <end position="530"/>
    </location>
</feature>
<dbReference type="AlphaFoldDB" id="A0A1T4KSH6"/>
<sequence>MEKSTKKFLSVLLSIAMLLSFPIAVNANQAYDETFKGTYTAPSQAKNTLISGDDARLTEWYGDRVNAGSKTYSVRQNQYGLNKDGNMIDAKEGVKYTVWLAQYGVASFRFEAPEAGDYIVLTSRNEKYTDKDDLSLWENWVHILNSRMNLRSEQYEGSTLDNLQYKARYSYCVYQNQYKGGVFYVTAGAETDRDCVYDVQILNVNDLKQDTCPHYISDEIGREEKGCTIIYTNKCKICGKEYTEERTYHDWDEEVQVEPEDDAENYCENEVFYKEKCSKCGKLESYTYSRHDITKKTVKLVNKEYFYYEICCTYHCELCDDYFEKYIESPCYNSEIDEIEHDFGDVDLNKVDCEHPAICKKCGYKEGYHDYGDVDWNNVDCKHPAICKICGYKEGDHDMKPIREYLNPSHSCYIDRGEKCEVCGKQELDDKPSVHHSAWTFVQVTSQTDKKCGTYRMYCEDCGEFITKTATLHTGEWVFDENEGKYVMTCTRCGDRVSYDEMRPEEIIPGGSTGGSTGGGAIGGGGGGGFVPAPAPEDTDKKDDDKKPETKPNETTPAPSTTKKPATVVASKPQSKQKAVVVTWKPAKNVDGYEVQVATDKKFKKNKKTVKVNKKKAKKKTVKNLKKNKKYYVRVRSYKIVNGKQVYGKWSKVKAVKTK</sequence>
<dbReference type="PROSITE" id="PS50853">
    <property type="entry name" value="FN3"/>
    <property type="match status" value="1"/>
</dbReference>
<feature type="compositionally biased region" description="Basic and acidic residues" evidence="1">
    <location>
        <begin position="538"/>
        <end position="552"/>
    </location>
</feature>
<evidence type="ECO:0000313" key="5">
    <source>
        <dbReference type="Proteomes" id="UP000190657"/>
    </source>
</evidence>
<feature type="signal peptide" evidence="2">
    <location>
        <begin position="1"/>
        <end position="27"/>
    </location>
</feature>
<accession>A0A1T4KSH6</accession>
<evidence type="ECO:0000259" key="3">
    <source>
        <dbReference type="PROSITE" id="PS50853"/>
    </source>
</evidence>
<keyword evidence="2" id="KW-0732">Signal</keyword>
<dbReference type="Pfam" id="PF00041">
    <property type="entry name" value="fn3"/>
    <property type="match status" value="1"/>
</dbReference>
<dbReference type="InterPro" id="IPR003961">
    <property type="entry name" value="FN3_dom"/>
</dbReference>
<feature type="region of interest" description="Disordered" evidence="1">
    <location>
        <begin position="505"/>
        <end position="576"/>
    </location>
</feature>
<organism evidence="4 5">
    <name type="scientific">Eubacterium coprostanoligenes</name>
    <dbReference type="NCBI Taxonomy" id="290054"/>
    <lineage>
        <taxon>Bacteria</taxon>
        <taxon>Bacillati</taxon>
        <taxon>Bacillota</taxon>
        <taxon>Clostridia</taxon>
        <taxon>Eubacteriales</taxon>
        <taxon>Eubacteriaceae</taxon>
        <taxon>Eubacterium</taxon>
    </lineage>
</organism>
<keyword evidence="5" id="KW-1185">Reference proteome</keyword>
<dbReference type="RefSeq" id="WP_078768076.1">
    <property type="nucleotide sequence ID" value="NZ_FUWW01000005.1"/>
</dbReference>
<dbReference type="InterPro" id="IPR013783">
    <property type="entry name" value="Ig-like_fold"/>
</dbReference>
<evidence type="ECO:0000313" key="4">
    <source>
        <dbReference type="EMBL" id="SJZ45277.1"/>
    </source>
</evidence>
<dbReference type="SMART" id="SM00060">
    <property type="entry name" value="FN3"/>
    <property type="match status" value="1"/>
</dbReference>
<dbReference type="SUPFAM" id="SSF49265">
    <property type="entry name" value="Fibronectin type III"/>
    <property type="match status" value="1"/>
</dbReference>
<reference evidence="4 5" key="1">
    <citation type="submission" date="2017-02" db="EMBL/GenBank/DDBJ databases">
        <authorList>
            <person name="Peterson S.W."/>
        </authorList>
    </citation>
    <scope>NUCLEOTIDE SEQUENCE [LARGE SCALE GENOMIC DNA]</scope>
    <source>
        <strain evidence="4 5">ATCC 51222</strain>
    </source>
</reference>
<proteinExistence type="predicted"/>